<sequence length="175" mass="19740">MKYTALSPTDTKVWLSNLNKTIILTKKVISTANSLDVNIKKNVLKYHHRSKLSTWYSNIFYGLYGMDDILIGTSSGSCFSAGGMCFMDLGFSLSDEEIEFKQFRDKLLGSGDIKFCTELMGAWDVYAAKPFDIEESDVLNYLRILKIHSNCKAKLQSLGVYDETLDVVEDSRSRG</sequence>
<proteinExistence type="predicted"/>
<accession>A0AAU7PGK5</accession>
<name>A0AAU7PGK5_9CAUD</name>
<protein>
    <submittedName>
        <fullName evidence="1">Structural protein</fullName>
    </submittedName>
</protein>
<evidence type="ECO:0000313" key="1">
    <source>
        <dbReference type="EMBL" id="XBS49293.1"/>
    </source>
</evidence>
<dbReference type="EMBL" id="PP777464">
    <property type="protein sequence ID" value="XBS49293.1"/>
    <property type="molecule type" value="Genomic_DNA"/>
</dbReference>
<reference evidence="1" key="1">
    <citation type="submission" date="2024-05" db="EMBL/GenBank/DDBJ databases">
        <authorList>
            <person name="Badawy S."/>
            <person name="Skurnik M."/>
        </authorList>
    </citation>
    <scope>NUCLEOTIDE SEQUENCE</scope>
</reference>
<organism evidence="1">
    <name type="scientific">Escherichia phage fEgEco12</name>
    <dbReference type="NCBI Taxonomy" id="3158837"/>
    <lineage>
        <taxon>Viruses</taxon>
        <taxon>Duplodnaviria</taxon>
        <taxon>Heunggongvirae</taxon>
        <taxon>Uroviricota</taxon>
        <taxon>Caudoviricetes</taxon>
    </lineage>
</organism>